<organism evidence="1 2">
    <name type="scientific">Thermoproteus tenax (strain ATCC 35583 / DSM 2078 / JCM 9277 / NBRC 100435 / Kra 1)</name>
    <dbReference type="NCBI Taxonomy" id="768679"/>
    <lineage>
        <taxon>Archaea</taxon>
        <taxon>Thermoproteota</taxon>
        <taxon>Thermoprotei</taxon>
        <taxon>Thermoproteales</taxon>
        <taxon>Thermoproteaceae</taxon>
        <taxon>Thermoproteus</taxon>
    </lineage>
</organism>
<dbReference type="PATRIC" id="fig|768679.9.peg.38"/>
<dbReference type="GeneID" id="11263042"/>
<evidence type="ECO:0000313" key="1">
    <source>
        <dbReference type="EMBL" id="CCC80714.1"/>
    </source>
</evidence>
<evidence type="ECO:0000313" key="2">
    <source>
        <dbReference type="Proteomes" id="UP000002654"/>
    </source>
</evidence>
<dbReference type="EMBL" id="FN869859">
    <property type="protein sequence ID" value="CCC80714.1"/>
    <property type="molecule type" value="Genomic_DNA"/>
</dbReference>
<dbReference type="OrthoDB" id="376033at2157"/>
<sequence length="84" mass="9875">MSEDKALEELGRSLGQLLRSYLEIKEALLKPITEPIERELKEALGEVLYRWLTDLGQARELRRDVDVKTLYQEILRRHVGDLQQ</sequence>
<dbReference type="eggNOG" id="arCOG07420">
    <property type="taxonomic scope" value="Archaea"/>
</dbReference>
<gene>
    <name evidence="1" type="ordered locus">TTX_0035</name>
</gene>
<dbReference type="KEGG" id="ttn:TTX_0035"/>
<reference evidence="1 2" key="1">
    <citation type="journal article" date="2011" name="PLoS ONE">
        <title>The complete genome sequence of Thermoproteus tenax: a physiologically versatile member of the Crenarchaeota.</title>
        <authorList>
            <person name="Siebers B."/>
            <person name="Zaparty M."/>
            <person name="Raddatz G."/>
            <person name="Tjaden B."/>
            <person name="Albers S.V."/>
            <person name="Bell S.D."/>
            <person name="Blombach F."/>
            <person name="Kletzin A."/>
            <person name="Kyrpides N."/>
            <person name="Lanz C."/>
            <person name="Plagens A."/>
            <person name="Rampp M."/>
            <person name="Rosinus A."/>
            <person name="von Jan M."/>
            <person name="Makarova K.S."/>
            <person name="Klenk H.P."/>
            <person name="Schuster S.C."/>
            <person name="Hensel R."/>
        </authorList>
    </citation>
    <scope>NUCLEOTIDE SEQUENCE [LARGE SCALE GENOMIC DNA]</scope>
    <source>
        <strain evidence="2">ATCC 35583 / DSM 2078 / JCM 9277 / NBRC 100435 / Kra 1</strain>
    </source>
</reference>
<dbReference type="HOGENOM" id="CLU_2519961_0_0_2"/>
<keyword evidence="2" id="KW-1185">Reference proteome</keyword>
<dbReference type="AlphaFoldDB" id="G4RQ77"/>
<dbReference type="Proteomes" id="UP000002654">
    <property type="component" value="Chromosome"/>
</dbReference>
<proteinExistence type="predicted"/>
<accession>G4RQ77</accession>
<dbReference type="RefSeq" id="WP_014125972.1">
    <property type="nucleotide sequence ID" value="NC_016070.1"/>
</dbReference>
<dbReference type="PaxDb" id="768679-TTX_0035"/>
<protein>
    <submittedName>
        <fullName evidence="1">Uncharacterized protein</fullName>
    </submittedName>
</protein>
<name>G4RQ77_THETK</name>
<dbReference type="STRING" id="768679.TTX_0035"/>